<name>A0AAD8IRT8_9APIA</name>
<evidence type="ECO:0008006" key="3">
    <source>
        <dbReference type="Google" id="ProtNLM"/>
    </source>
</evidence>
<evidence type="ECO:0000313" key="2">
    <source>
        <dbReference type="Proteomes" id="UP001237642"/>
    </source>
</evidence>
<dbReference type="AlphaFoldDB" id="A0AAD8IRT8"/>
<protein>
    <recommendedName>
        <fullName evidence="3">DUF4283 domain-containing protein</fullName>
    </recommendedName>
</protein>
<dbReference type="Proteomes" id="UP001237642">
    <property type="component" value="Unassembled WGS sequence"/>
</dbReference>
<organism evidence="1 2">
    <name type="scientific">Heracleum sosnowskyi</name>
    <dbReference type="NCBI Taxonomy" id="360622"/>
    <lineage>
        <taxon>Eukaryota</taxon>
        <taxon>Viridiplantae</taxon>
        <taxon>Streptophyta</taxon>
        <taxon>Embryophyta</taxon>
        <taxon>Tracheophyta</taxon>
        <taxon>Spermatophyta</taxon>
        <taxon>Magnoliopsida</taxon>
        <taxon>eudicotyledons</taxon>
        <taxon>Gunneridae</taxon>
        <taxon>Pentapetalae</taxon>
        <taxon>asterids</taxon>
        <taxon>campanulids</taxon>
        <taxon>Apiales</taxon>
        <taxon>Apiaceae</taxon>
        <taxon>Apioideae</taxon>
        <taxon>apioid superclade</taxon>
        <taxon>Tordylieae</taxon>
        <taxon>Tordyliinae</taxon>
        <taxon>Heracleum</taxon>
    </lineage>
</organism>
<accession>A0AAD8IRT8</accession>
<sequence>MVVSSIVCIECTGLPINAWVEENLKAFTKHLGEWITWSFQEEENLRVYNPKILIAMRNYDQICDTLKVLVKGEQHMIGMKEIKSWVSKKSEMVANVSFESQVRSGIAIVNNNVQVHEGLNYIRNFTDEDGSSQMEDRILEGNREDDSSVEVLMDNKSEYIINLSGGTLKLRHSEEEQVAESNDEALMVNTLAVGDNLVSVVPETPFLPVLAAEVNDQEEILKHKVMEGRKESNSYDHTSVNSSSLFTEKIVRIMRRSVIDPSNQSLENHALEAQNIIEASLGMCLDFPEGKEEAIKTLEKNLEEGRI</sequence>
<keyword evidence="2" id="KW-1185">Reference proteome</keyword>
<dbReference type="EMBL" id="JAUIZM010000004">
    <property type="protein sequence ID" value="KAK1389756.1"/>
    <property type="molecule type" value="Genomic_DNA"/>
</dbReference>
<proteinExistence type="predicted"/>
<reference evidence="1" key="1">
    <citation type="submission" date="2023-02" db="EMBL/GenBank/DDBJ databases">
        <title>Genome of toxic invasive species Heracleum sosnowskyi carries increased number of genes despite the absence of recent whole-genome duplications.</title>
        <authorList>
            <person name="Schelkunov M."/>
            <person name="Shtratnikova V."/>
            <person name="Makarenko M."/>
            <person name="Klepikova A."/>
            <person name="Omelchenko D."/>
            <person name="Novikova G."/>
            <person name="Obukhova E."/>
            <person name="Bogdanov V."/>
            <person name="Penin A."/>
            <person name="Logacheva M."/>
        </authorList>
    </citation>
    <scope>NUCLEOTIDE SEQUENCE</scope>
    <source>
        <strain evidence="1">Hsosn_3</strain>
        <tissue evidence="1">Leaf</tissue>
    </source>
</reference>
<evidence type="ECO:0000313" key="1">
    <source>
        <dbReference type="EMBL" id="KAK1389756.1"/>
    </source>
</evidence>
<reference evidence="1" key="2">
    <citation type="submission" date="2023-05" db="EMBL/GenBank/DDBJ databases">
        <authorList>
            <person name="Schelkunov M.I."/>
        </authorList>
    </citation>
    <scope>NUCLEOTIDE SEQUENCE</scope>
    <source>
        <strain evidence="1">Hsosn_3</strain>
        <tissue evidence="1">Leaf</tissue>
    </source>
</reference>
<comment type="caution">
    <text evidence="1">The sequence shown here is derived from an EMBL/GenBank/DDBJ whole genome shotgun (WGS) entry which is preliminary data.</text>
</comment>
<gene>
    <name evidence="1" type="ORF">POM88_017934</name>
</gene>